<dbReference type="InterPro" id="IPR010656">
    <property type="entry name" value="DctM"/>
</dbReference>
<name>A0A381E9R7_9GAMM</name>
<dbReference type="RefSeq" id="WP_115611830.1">
    <property type="nucleotide sequence ID" value="NZ_JBHLZC010000002.1"/>
</dbReference>
<organism evidence="9 10">
    <name type="scientific">Cardiobacterium valvarum</name>
    <dbReference type="NCBI Taxonomy" id="194702"/>
    <lineage>
        <taxon>Bacteria</taxon>
        <taxon>Pseudomonadati</taxon>
        <taxon>Pseudomonadota</taxon>
        <taxon>Gammaproteobacteria</taxon>
        <taxon>Cardiobacteriales</taxon>
        <taxon>Cardiobacteriaceae</taxon>
        <taxon>Cardiobacterium</taxon>
    </lineage>
</organism>
<evidence type="ECO:0000256" key="1">
    <source>
        <dbReference type="ARBA" id="ARBA00004429"/>
    </source>
</evidence>
<keyword evidence="3 7" id="KW-0997">Cell inner membrane</keyword>
<evidence type="ECO:0000259" key="8">
    <source>
        <dbReference type="Pfam" id="PF06808"/>
    </source>
</evidence>
<evidence type="ECO:0000313" key="10">
    <source>
        <dbReference type="Proteomes" id="UP000254572"/>
    </source>
</evidence>
<evidence type="ECO:0000256" key="4">
    <source>
        <dbReference type="ARBA" id="ARBA00022692"/>
    </source>
</evidence>
<feature type="transmembrane region" description="Helical" evidence="7">
    <location>
        <begin position="175"/>
        <end position="202"/>
    </location>
</feature>
<keyword evidence="2" id="KW-1003">Cell membrane</keyword>
<accession>A0A381E9R7</accession>
<feature type="transmembrane region" description="Helical" evidence="7">
    <location>
        <begin position="214"/>
        <end position="239"/>
    </location>
</feature>
<comment type="similarity">
    <text evidence="7">Belongs to the TRAP transporter large permease family.</text>
</comment>
<evidence type="ECO:0000313" key="9">
    <source>
        <dbReference type="EMBL" id="SUX23702.1"/>
    </source>
</evidence>
<keyword evidence="4 7" id="KW-0812">Transmembrane</keyword>
<comment type="subcellular location">
    <subcellularLocation>
        <location evidence="1 7">Cell inner membrane</location>
        <topology evidence="1 7">Multi-pass membrane protein</topology>
    </subcellularLocation>
</comment>
<proteinExistence type="inferred from homology"/>
<evidence type="ECO:0000256" key="6">
    <source>
        <dbReference type="ARBA" id="ARBA00023136"/>
    </source>
</evidence>
<evidence type="ECO:0000256" key="7">
    <source>
        <dbReference type="RuleBase" id="RU369079"/>
    </source>
</evidence>
<keyword evidence="7" id="KW-0813">Transport</keyword>
<protein>
    <recommendedName>
        <fullName evidence="7">TRAP transporter large permease protein</fullName>
    </recommendedName>
</protein>
<gene>
    <name evidence="9" type="primary">siaT_2</name>
    <name evidence="9" type="ORF">NCTC13294_01590</name>
</gene>
<dbReference type="GO" id="GO:0005886">
    <property type="term" value="C:plasma membrane"/>
    <property type="evidence" value="ECO:0007669"/>
    <property type="project" value="UniProtKB-SubCell"/>
</dbReference>
<feature type="transmembrane region" description="Helical" evidence="7">
    <location>
        <begin position="106"/>
        <end position="129"/>
    </location>
</feature>
<dbReference type="PANTHER" id="PTHR33362:SF2">
    <property type="entry name" value="TRAP TRANSPORTER LARGE PERMEASE PROTEIN"/>
    <property type="match status" value="1"/>
</dbReference>
<keyword evidence="6 7" id="KW-0472">Membrane</keyword>
<comment type="subunit">
    <text evidence="7">The complex comprises the extracytoplasmic solute receptor protein and the two transmembrane proteins.</text>
</comment>
<dbReference type="EMBL" id="UFUW01000001">
    <property type="protein sequence ID" value="SUX23702.1"/>
    <property type="molecule type" value="Genomic_DNA"/>
</dbReference>
<comment type="function">
    <text evidence="7">Part of the tripartite ATP-independent periplasmic (TRAP) transport system.</text>
</comment>
<feature type="transmembrane region" description="Helical" evidence="7">
    <location>
        <begin position="54"/>
        <end position="74"/>
    </location>
</feature>
<sequence length="437" mass="46234">MSPEMLSILVLFGLFFLLMFLSVPVSFSIGIATVATILITMPFDNALFVTAQKMITALDSFALLALPFFILAGNIMNRGGIAMRLINLALVLAGRLPGALAHCNVIANMLFGSISGSAVAAAAAVGGTMNEMQRKAGYDPGYAAAVNIASCPTGLLIPPSNTFIVYSLISNGTSVAVLFLAGYLPGILMGLGIMVVAGVIAWRRKYPVNERVPLNAAVGAFIQAILPLSLVIIVVGGIVGGYFTATEAAAIAVVYSLFLAVIVYREVKLKDLPKIFLDSMVTNAIVMLLIGCSSGMSWAMANADIPFIIEEAILAMSENKIVILLTINLILLIVGFFMDMTPAILIFTPIFLPIAQSLGMDPVHFGVMMTFNLCMGIVTPPVGSCLFVGCSVGKVRLAQVIPFMLPMYIALIITLLLVTFVPQISLILPKLLLGYGG</sequence>
<feature type="domain" description="TRAP C4-dicarboxylate transport system permease DctM subunit" evidence="8">
    <location>
        <begin position="12"/>
        <end position="424"/>
    </location>
</feature>
<evidence type="ECO:0000256" key="2">
    <source>
        <dbReference type="ARBA" id="ARBA00022475"/>
    </source>
</evidence>
<dbReference type="PANTHER" id="PTHR33362">
    <property type="entry name" value="SIALIC ACID TRAP TRANSPORTER PERMEASE PROTEIN SIAT-RELATED"/>
    <property type="match status" value="1"/>
</dbReference>
<dbReference type="NCBIfam" id="TIGR00786">
    <property type="entry name" value="dctM"/>
    <property type="match status" value="1"/>
</dbReference>
<comment type="caution">
    <text evidence="7">Lacks conserved residue(s) required for the propagation of feature annotation.</text>
</comment>
<dbReference type="InterPro" id="IPR004681">
    <property type="entry name" value="TRAP_DctM"/>
</dbReference>
<feature type="transmembrane region" description="Helical" evidence="7">
    <location>
        <begin position="365"/>
        <end position="393"/>
    </location>
</feature>
<feature type="transmembrane region" description="Helical" evidence="7">
    <location>
        <begin position="321"/>
        <end position="338"/>
    </location>
</feature>
<dbReference type="AlphaFoldDB" id="A0A381E9R7"/>
<dbReference type="GO" id="GO:0022857">
    <property type="term" value="F:transmembrane transporter activity"/>
    <property type="evidence" value="ECO:0007669"/>
    <property type="project" value="UniProtKB-UniRule"/>
</dbReference>
<evidence type="ECO:0000256" key="5">
    <source>
        <dbReference type="ARBA" id="ARBA00022989"/>
    </source>
</evidence>
<feature type="transmembrane region" description="Helical" evidence="7">
    <location>
        <begin position="141"/>
        <end position="169"/>
    </location>
</feature>
<keyword evidence="5 7" id="KW-1133">Transmembrane helix</keyword>
<dbReference type="Proteomes" id="UP000254572">
    <property type="component" value="Unassembled WGS sequence"/>
</dbReference>
<feature type="transmembrane region" description="Helical" evidence="7">
    <location>
        <begin position="405"/>
        <end position="428"/>
    </location>
</feature>
<feature type="transmembrane region" description="Helical" evidence="7">
    <location>
        <begin position="276"/>
        <end position="301"/>
    </location>
</feature>
<keyword evidence="10" id="KW-1185">Reference proteome</keyword>
<feature type="transmembrane region" description="Helical" evidence="7">
    <location>
        <begin position="245"/>
        <end position="264"/>
    </location>
</feature>
<evidence type="ECO:0000256" key="3">
    <source>
        <dbReference type="ARBA" id="ARBA00022519"/>
    </source>
</evidence>
<dbReference type="Pfam" id="PF06808">
    <property type="entry name" value="DctM"/>
    <property type="match status" value="1"/>
</dbReference>
<reference evidence="9 10" key="1">
    <citation type="submission" date="2018-06" db="EMBL/GenBank/DDBJ databases">
        <authorList>
            <consortium name="Pathogen Informatics"/>
            <person name="Doyle S."/>
        </authorList>
    </citation>
    <scope>NUCLEOTIDE SEQUENCE [LARGE SCALE GENOMIC DNA]</scope>
    <source>
        <strain evidence="9 10">NCTC13294</strain>
    </source>
</reference>
<dbReference type="PIRSF" id="PIRSF006066">
    <property type="entry name" value="HI0050"/>
    <property type="match status" value="1"/>
</dbReference>
<dbReference type="OrthoDB" id="9796052at2"/>